<proteinExistence type="predicted"/>
<dbReference type="InterPro" id="IPR036217">
    <property type="entry name" value="MethylDNA_cys_MeTrfase_DNAb"/>
</dbReference>
<dbReference type="InterPro" id="IPR014048">
    <property type="entry name" value="MethylDNA_cys_MeTrfase_DNA-bd"/>
</dbReference>
<keyword evidence="3" id="KW-0489">Methyltransferase</keyword>
<dbReference type="RefSeq" id="WP_151150950.1">
    <property type="nucleotide sequence ID" value="NZ_WAIE01000003.1"/>
</dbReference>
<dbReference type="CDD" id="cd06445">
    <property type="entry name" value="ATase"/>
    <property type="match status" value="1"/>
</dbReference>
<comment type="caution">
    <text evidence="3">The sequence shown here is derived from an EMBL/GenBank/DDBJ whole genome shotgun (WGS) entry which is preliminary data.</text>
</comment>
<accession>A0A6N6N2H4</accession>
<dbReference type="GO" id="GO:0006281">
    <property type="term" value="P:DNA repair"/>
    <property type="evidence" value="ECO:0007669"/>
    <property type="project" value="InterPro"/>
</dbReference>
<dbReference type="Gene3D" id="1.10.10.10">
    <property type="entry name" value="Winged helix-like DNA-binding domain superfamily/Winged helix DNA-binding domain"/>
    <property type="match status" value="1"/>
</dbReference>
<evidence type="ECO:0000313" key="3">
    <source>
        <dbReference type="EMBL" id="KAB1441858.1"/>
    </source>
</evidence>
<evidence type="ECO:0000259" key="2">
    <source>
        <dbReference type="Pfam" id="PF01035"/>
    </source>
</evidence>
<evidence type="ECO:0000256" key="1">
    <source>
        <dbReference type="ARBA" id="ARBA00022763"/>
    </source>
</evidence>
<feature type="domain" description="Methylated-DNA-[protein]-cysteine S-methyltransferase DNA binding" evidence="2">
    <location>
        <begin position="73"/>
        <end position="155"/>
    </location>
</feature>
<dbReference type="EMBL" id="WAIE01000003">
    <property type="protein sequence ID" value="KAB1441858.1"/>
    <property type="molecule type" value="Genomic_DNA"/>
</dbReference>
<dbReference type="AlphaFoldDB" id="A0A6N6N2H4"/>
<dbReference type="Proteomes" id="UP000438699">
    <property type="component" value="Unassembled WGS sequence"/>
</dbReference>
<keyword evidence="4" id="KW-1185">Reference proteome</keyword>
<dbReference type="SUPFAM" id="SSF46767">
    <property type="entry name" value="Methylated DNA-protein cysteine methyltransferase, C-terminal domain"/>
    <property type="match status" value="1"/>
</dbReference>
<sequence length="157" mass="17124">MHHETVCADPLAVIIHWENGRIQRLDLRWSEDVSPSPKLSNHGAALQQAMERYVRGESMEWPGLPFAMERLSPFSAKALQKLRTVRPGTVVTYGELAAMAGSPNGARAAGRAMATNPWPLVYPCHRVVGAGGKMTGFSGADGIPMKEYLLRLEGAIE</sequence>
<dbReference type="PANTHER" id="PTHR10815">
    <property type="entry name" value="METHYLATED-DNA--PROTEIN-CYSTEINE METHYLTRANSFERASE"/>
    <property type="match status" value="1"/>
</dbReference>
<dbReference type="InterPro" id="IPR036388">
    <property type="entry name" value="WH-like_DNA-bd_sf"/>
</dbReference>
<name>A0A6N6N2H4_9BACT</name>
<protein>
    <submittedName>
        <fullName evidence="3">Methylated-DNA--[protein]-cysteine S-methyltransferase</fullName>
    </submittedName>
</protein>
<dbReference type="GO" id="GO:0008168">
    <property type="term" value="F:methyltransferase activity"/>
    <property type="evidence" value="ECO:0007669"/>
    <property type="project" value="UniProtKB-KW"/>
</dbReference>
<evidence type="ECO:0000313" key="4">
    <source>
        <dbReference type="Proteomes" id="UP000438699"/>
    </source>
</evidence>
<organism evidence="3 4">
    <name type="scientific">Pseudodesulfovibrio senegalensis</name>
    <dbReference type="NCBI Taxonomy" id="1721087"/>
    <lineage>
        <taxon>Bacteria</taxon>
        <taxon>Pseudomonadati</taxon>
        <taxon>Thermodesulfobacteriota</taxon>
        <taxon>Desulfovibrionia</taxon>
        <taxon>Desulfovibrionales</taxon>
        <taxon>Desulfovibrionaceae</taxon>
    </lineage>
</organism>
<dbReference type="GO" id="GO:0032259">
    <property type="term" value="P:methylation"/>
    <property type="evidence" value="ECO:0007669"/>
    <property type="project" value="UniProtKB-KW"/>
</dbReference>
<gene>
    <name evidence="3" type="ORF">F8A88_09740</name>
</gene>
<keyword evidence="3" id="KW-0808">Transferase</keyword>
<dbReference type="PANTHER" id="PTHR10815:SF13">
    <property type="entry name" value="METHYLATED-DNA--PROTEIN-CYSTEINE METHYLTRANSFERASE"/>
    <property type="match status" value="1"/>
</dbReference>
<dbReference type="OrthoDB" id="9802228at2"/>
<reference evidence="3 4" key="1">
    <citation type="journal article" date="2017" name="Int. J. Syst. Evol. Microbiol.">
        <title>Desulfovibrio senegalensis sp. nov., a mesophilic sulfate reducer isolated from marine sediment.</title>
        <authorList>
            <person name="Thioye A."/>
            <person name="Gam Z.B.A."/>
            <person name="Mbengue M."/>
            <person name="Cayol J.L."/>
            <person name="Joseph-Bartoli M."/>
            <person name="Toure-Kane C."/>
            <person name="Labat M."/>
        </authorList>
    </citation>
    <scope>NUCLEOTIDE SEQUENCE [LARGE SCALE GENOMIC DNA]</scope>
    <source>
        <strain evidence="3 4">DSM 101509</strain>
    </source>
</reference>
<dbReference type="Pfam" id="PF01035">
    <property type="entry name" value="DNA_binding_1"/>
    <property type="match status" value="1"/>
</dbReference>
<dbReference type="NCBIfam" id="TIGR00589">
    <property type="entry name" value="ogt"/>
    <property type="match status" value="1"/>
</dbReference>
<keyword evidence="1" id="KW-0227">DNA damage</keyword>